<organism evidence="1 2">
    <name type="scientific">Inconstantimicrobium mannanitabidum</name>
    <dbReference type="NCBI Taxonomy" id="1604901"/>
    <lineage>
        <taxon>Bacteria</taxon>
        <taxon>Bacillati</taxon>
        <taxon>Bacillota</taxon>
        <taxon>Clostridia</taxon>
        <taxon>Eubacteriales</taxon>
        <taxon>Clostridiaceae</taxon>
        <taxon>Inconstantimicrobium</taxon>
    </lineage>
</organism>
<accession>A0ACB5RDW6</accession>
<sequence length="213" mass="23584">MSLDKKKIDYSFYIITDGGDNIIDTTRESILGGATVVQYREKHKPYKVMLEEAKKLKDLCDEHGVLLIINDYIDIAKAVGADGVHLGQGDESIIKAKKQLGEGKIIGISAKTFEQAKIAYENGADYIGFGAMFPTQSKADAEYADIEEFKAIKRNLNIPVVLIGGINLENVKEIDLDYDGVCVISAVYSSKDPKGVSEKFCEIIKERLEKNKK</sequence>
<dbReference type="Proteomes" id="UP001058074">
    <property type="component" value="Unassembled WGS sequence"/>
</dbReference>
<keyword evidence="2" id="KW-1185">Reference proteome</keyword>
<gene>
    <name evidence="1" type="primary">thiE_1</name>
    <name evidence="1" type="ORF">rsdtw13_23470</name>
</gene>
<comment type="caution">
    <text evidence="1">The sequence shown here is derived from an EMBL/GenBank/DDBJ whole genome shotgun (WGS) entry which is preliminary data.</text>
</comment>
<dbReference type="EMBL" id="BROD01000001">
    <property type="protein sequence ID" value="GKX67089.1"/>
    <property type="molecule type" value="Genomic_DNA"/>
</dbReference>
<name>A0ACB5RDW6_9CLOT</name>
<proteinExistence type="predicted"/>
<evidence type="ECO:0000313" key="2">
    <source>
        <dbReference type="Proteomes" id="UP001058074"/>
    </source>
</evidence>
<protein>
    <submittedName>
        <fullName evidence="1">Thiamine-phosphate synthase</fullName>
    </submittedName>
</protein>
<reference evidence="1" key="1">
    <citation type="journal article" date="2025" name="Int. J. Syst. Evol. Microbiol.">
        <title>Inconstantimicrobium mannanitabidum sp. nov., a novel member of the family Clostridiaceae isolated from anoxic soil under the treatment of reductive soil disinfestation.</title>
        <authorList>
            <person name="Ueki A."/>
            <person name="Tonouchi A."/>
            <person name="Honma S."/>
            <person name="Kaku N."/>
            <person name="Ueki K."/>
        </authorList>
    </citation>
    <scope>NUCLEOTIDE SEQUENCE</scope>
    <source>
        <strain evidence="1">TW13</strain>
    </source>
</reference>
<evidence type="ECO:0000313" key="1">
    <source>
        <dbReference type="EMBL" id="GKX67089.1"/>
    </source>
</evidence>